<organism evidence="3 4">
    <name type="scientific">Candidatus Nitrosotenuis uzonensis</name>
    <dbReference type="NCBI Taxonomy" id="1407055"/>
    <lineage>
        <taxon>Archaea</taxon>
        <taxon>Nitrososphaerota</taxon>
        <taxon>Candidatus Nitrosotenuis</taxon>
    </lineage>
</organism>
<feature type="domain" description="VWFA" evidence="2">
    <location>
        <begin position="203"/>
        <end position="311"/>
    </location>
</feature>
<gene>
    <name evidence="3" type="ORF">NUZ5A_50229</name>
</gene>
<name>A0A812F1R9_9ARCH</name>
<comment type="caution">
    <text evidence="3">The sequence shown here is derived from an EMBL/GenBank/DDBJ whole genome shotgun (WGS) entry which is preliminary data.</text>
</comment>
<dbReference type="SUPFAM" id="SSF53300">
    <property type="entry name" value="vWA-like"/>
    <property type="match status" value="1"/>
</dbReference>
<dbReference type="AlphaFoldDB" id="A0A812F1R9"/>
<evidence type="ECO:0000256" key="1">
    <source>
        <dbReference type="SAM" id="MobiDB-lite"/>
    </source>
</evidence>
<evidence type="ECO:0000313" key="4">
    <source>
        <dbReference type="Proteomes" id="UP000655759"/>
    </source>
</evidence>
<evidence type="ECO:0000259" key="2">
    <source>
        <dbReference type="Pfam" id="PF13519"/>
    </source>
</evidence>
<dbReference type="RefSeq" id="WP_205099114.1">
    <property type="nucleotide sequence ID" value="NZ_CAJNAQ010000005.1"/>
</dbReference>
<feature type="compositionally biased region" description="Polar residues" evidence="1">
    <location>
        <begin position="1"/>
        <end position="11"/>
    </location>
</feature>
<accession>A0A812F1R9</accession>
<dbReference type="EMBL" id="CAJNAQ010000005">
    <property type="protein sequence ID" value="CAE6493931.1"/>
    <property type="molecule type" value="Genomic_DNA"/>
</dbReference>
<dbReference type="CDD" id="cd00198">
    <property type="entry name" value="vWFA"/>
    <property type="match status" value="1"/>
</dbReference>
<dbReference type="Gene3D" id="3.40.50.410">
    <property type="entry name" value="von Willebrand factor, type A domain"/>
    <property type="match status" value="1"/>
</dbReference>
<sequence length="447" mass="51049">MSQSDHTSFVYSASREEKGGEKNEGSEPLDQKTLQILLESLARQSMREKAPSLDELEGILKNDLESKSDSGTKTKSEDAPKSDDLYSITKLLLDHGYLKDEKHWLTKKGFFAIGDHILRDIMSELKTGDFGLHETRAVGAGTTILDTTKKFEIGDDIRTLNVPTTILNTITRITKSKDLRFPLDIEIDDFEQFETVDDVRAAVVYCIDLSSTMKSSLTGSGMSRIEAAKKALWSLYVLNKRFFPNDTIMIIGFASMASIVNPVDIPFLKTYDANDEFLHYTNYQAALRLARKILQKESATNKRIVLITDGQPSACFVDDEFQKNKILEEKPYSNFYAPNMSLLSKIREEKNIKIEDSGSLVYLCYRYKKVDPKIDERTILEAKKCRRENIEIDSIVVSEEMELLTYVQEMEKRIHGRTYHINQDNMDKVLVVDYIFNTKKILGSKNM</sequence>
<proteinExistence type="predicted"/>
<dbReference type="InterPro" id="IPR036465">
    <property type="entry name" value="vWFA_dom_sf"/>
</dbReference>
<feature type="compositionally biased region" description="Basic and acidic residues" evidence="1">
    <location>
        <begin position="14"/>
        <end position="25"/>
    </location>
</feature>
<dbReference type="Pfam" id="PF13519">
    <property type="entry name" value="VWA_2"/>
    <property type="match status" value="1"/>
</dbReference>
<evidence type="ECO:0000313" key="3">
    <source>
        <dbReference type="EMBL" id="CAE6493931.1"/>
    </source>
</evidence>
<dbReference type="Proteomes" id="UP000655759">
    <property type="component" value="Unassembled WGS sequence"/>
</dbReference>
<protein>
    <recommendedName>
        <fullName evidence="2">VWFA domain-containing protein</fullName>
    </recommendedName>
</protein>
<dbReference type="InterPro" id="IPR002035">
    <property type="entry name" value="VWF_A"/>
</dbReference>
<feature type="region of interest" description="Disordered" evidence="1">
    <location>
        <begin position="1"/>
        <end position="32"/>
    </location>
</feature>
<reference evidence="3" key="1">
    <citation type="submission" date="2021-02" db="EMBL/GenBank/DDBJ databases">
        <authorList>
            <person name="Han P."/>
        </authorList>
    </citation>
    <scope>NUCLEOTIDE SEQUENCE</scope>
    <source>
        <strain evidence="3">Candidatus Nitrosotenuis uzonensis 5A</strain>
    </source>
</reference>